<feature type="region of interest" description="Disordered" evidence="1">
    <location>
        <begin position="244"/>
        <end position="275"/>
    </location>
</feature>
<dbReference type="GeneID" id="79951097"/>
<accession>A0AAF0JLL4</accession>
<sequence length="303" mass="32690">MSIQKRVFIFTAVMAVLFLIIMPASAVILEEQYKGQISRLEPSKNTITMQVTSVYEGGEWVTYAKSSLKNNIVSGTINNPDIFSDLKQGNPVEAVILGGPGGEWIAIGRIGNVGSTTTPLTAAYGIPDRLISPYYRGYTIKTELTPNCAECEGTTCTAQSAKVVVERDGAVVEEKTMYPGETHVFGWNSDYQYIIQVKFNSGEASSDSCPAFEGIVGPQPISDFTVYDTQRSSVLVTNPVPTVTDTAETTAETTAPAQTQTAEETVSQTSEPIPKATQTGTNVGVVFLMAVFGVSMAVFKRRY</sequence>
<keyword evidence="4" id="KW-1185">Reference proteome</keyword>
<dbReference type="Proteomes" id="UP001218895">
    <property type="component" value="Chromosome"/>
</dbReference>
<evidence type="ECO:0000313" key="4">
    <source>
        <dbReference type="Proteomes" id="UP001218895"/>
    </source>
</evidence>
<keyword evidence="2" id="KW-0472">Membrane</keyword>
<proteinExistence type="predicted"/>
<reference evidence="3" key="1">
    <citation type="submission" date="2022-01" db="EMBL/GenBank/DDBJ databases">
        <title>Complete genome of Methanomicrobium antiquum DSM 21220.</title>
        <authorList>
            <person name="Chen S.-C."/>
            <person name="You Y.-T."/>
            <person name="Zhou Y.-Z."/>
            <person name="Lai M.-C."/>
        </authorList>
    </citation>
    <scope>NUCLEOTIDE SEQUENCE</scope>
    <source>
        <strain evidence="3">DSM 21220</strain>
    </source>
</reference>
<keyword evidence="2" id="KW-1133">Transmembrane helix</keyword>
<gene>
    <name evidence="3" type="ORF">L1994_11810</name>
</gene>
<dbReference type="AlphaFoldDB" id="A0AAF0JLL4"/>
<protein>
    <submittedName>
        <fullName evidence="3">Uncharacterized protein</fullName>
    </submittedName>
</protein>
<dbReference type="EMBL" id="CP091092">
    <property type="protein sequence ID" value="WFN36804.1"/>
    <property type="molecule type" value="Genomic_DNA"/>
</dbReference>
<organism evidence="3 4">
    <name type="scientific">Methanomicrobium antiquum</name>
    <dbReference type="NCBI Taxonomy" id="487686"/>
    <lineage>
        <taxon>Archaea</taxon>
        <taxon>Methanobacteriati</taxon>
        <taxon>Methanobacteriota</taxon>
        <taxon>Stenosarchaea group</taxon>
        <taxon>Methanomicrobia</taxon>
        <taxon>Methanomicrobiales</taxon>
        <taxon>Methanomicrobiaceae</taxon>
        <taxon>Methanomicrobium</taxon>
    </lineage>
</organism>
<dbReference type="KEGG" id="manq:L1994_11810"/>
<evidence type="ECO:0000256" key="2">
    <source>
        <dbReference type="SAM" id="Phobius"/>
    </source>
</evidence>
<name>A0AAF0JLL4_9EURY</name>
<evidence type="ECO:0000256" key="1">
    <source>
        <dbReference type="SAM" id="MobiDB-lite"/>
    </source>
</evidence>
<keyword evidence="2" id="KW-0812">Transmembrane</keyword>
<dbReference type="RefSeq" id="WP_278099640.1">
    <property type="nucleotide sequence ID" value="NZ_CP091092.1"/>
</dbReference>
<evidence type="ECO:0000313" key="3">
    <source>
        <dbReference type="EMBL" id="WFN36804.1"/>
    </source>
</evidence>
<feature type="transmembrane region" description="Helical" evidence="2">
    <location>
        <begin position="280"/>
        <end position="299"/>
    </location>
</feature>
<feature type="compositionally biased region" description="Low complexity" evidence="1">
    <location>
        <begin position="244"/>
        <end position="266"/>
    </location>
</feature>